<keyword evidence="2" id="KW-1185">Reference proteome</keyword>
<gene>
    <name evidence="1" type="ORF">ACFOOI_21905</name>
</gene>
<comment type="caution">
    <text evidence="1">The sequence shown here is derived from an EMBL/GenBank/DDBJ whole genome shotgun (WGS) entry which is preliminary data.</text>
</comment>
<organism evidence="1 2">
    <name type="scientific">Lacihabitans lacunae</name>
    <dbReference type="NCBI Taxonomy" id="1028214"/>
    <lineage>
        <taxon>Bacteria</taxon>
        <taxon>Pseudomonadati</taxon>
        <taxon>Bacteroidota</taxon>
        <taxon>Cytophagia</taxon>
        <taxon>Cytophagales</taxon>
        <taxon>Leadbetterellaceae</taxon>
        <taxon>Lacihabitans</taxon>
    </lineage>
</organism>
<dbReference type="InterPro" id="IPR010862">
    <property type="entry name" value="DUF1493"/>
</dbReference>
<protein>
    <submittedName>
        <fullName evidence="1">DUF1493 family protein</fullName>
    </submittedName>
</protein>
<dbReference type="EMBL" id="JBHRYQ010000002">
    <property type="protein sequence ID" value="MFC3813334.1"/>
    <property type="molecule type" value="Genomic_DNA"/>
</dbReference>
<accession>A0ABV7Z3K3</accession>
<dbReference type="RefSeq" id="WP_379840322.1">
    <property type="nucleotide sequence ID" value="NZ_JBHRYQ010000002.1"/>
</dbReference>
<reference evidence="2" key="1">
    <citation type="journal article" date="2019" name="Int. J. Syst. Evol. Microbiol.">
        <title>The Global Catalogue of Microorganisms (GCM) 10K type strain sequencing project: providing services to taxonomists for standard genome sequencing and annotation.</title>
        <authorList>
            <consortium name="The Broad Institute Genomics Platform"/>
            <consortium name="The Broad Institute Genome Sequencing Center for Infectious Disease"/>
            <person name="Wu L."/>
            <person name="Ma J."/>
        </authorList>
    </citation>
    <scope>NUCLEOTIDE SEQUENCE [LARGE SCALE GENOMIC DNA]</scope>
    <source>
        <strain evidence="2">CECT 7956</strain>
    </source>
</reference>
<evidence type="ECO:0000313" key="1">
    <source>
        <dbReference type="EMBL" id="MFC3813334.1"/>
    </source>
</evidence>
<name>A0ABV7Z3K3_9BACT</name>
<sequence>MENLEKIQGLLEKQGIKKNKINLNTTIQSLGFGSEEIDEFFNDFGETFKIDGKEYDYYDYFFEKVHPLHILRDTFNRIFYPSKVKKLPITIEHLIKVAERGKWFKPEVI</sequence>
<evidence type="ECO:0000313" key="2">
    <source>
        <dbReference type="Proteomes" id="UP001595616"/>
    </source>
</evidence>
<dbReference type="Pfam" id="PF07377">
    <property type="entry name" value="DUF1493"/>
    <property type="match status" value="1"/>
</dbReference>
<dbReference type="Proteomes" id="UP001595616">
    <property type="component" value="Unassembled WGS sequence"/>
</dbReference>
<proteinExistence type="predicted"/>